<proteinExistence type="predicted"/>
<dbReference type="PANTHER" id="PTHR31859">
    <property type="entry name" value="TETRATRICOPEPTIDE REPEAT PROTEIN 39 FAMILY MEMBER"/>
    <property type="match status" value="1"/>
</dbReference>
<evidence type="ECO:0000313" key="7">
    <source>
        <dbReference type="Proteomes" id="UP000039046"/>
    </source>
</evidence>
<feature type="compositionally biased region" description="Polar residues" evidence="5">
    <location>
        <begin position="204"/>
        <end position="215"/>
    </location>
</feature>
<evidence type="ECO:0000313" key="6">
    <source>
        <dbReference type="EMBL" id="CEJ92699.1"/>
    </source>
</evidence>
<keyword evidence="7" id="KW-1185">Reference proteome</keyword>
<accession>A0A0A1TD70</accession>
<dbReference type="GO" id="GO:0005829">
    <property type="term" value="C:cytosol"/>
    <property type="evidence" value="ECO:0007669"/>
    <property type="project" value="TreeGrafter"/>
</dbReference>
<dbReference type="Proteomes" id="UP000039046">
    <property type="component" value="Unassembled WGS sequence"/>
</dbReference>
<dbReference type="GO" id="GO:0005741">
    <property type="term" value="C:mitochondrial outer membrane"/>
    <property type="evidence" value="ECO:0007669"/>
    <property type="project" value="TreeGrafter"/>
</dbReference>
<evidence type="ECO:0000256" key="4">
    <source>
        <dbReference type="ARBA" id="ARBA00043897"/>
    </source>
</evidence>
<evidence type="ECO:0000256" key="1">
    <source>
        <dbReference type="ARBA" id="ARBA00011408"/>
    </source>
</evidence>
<dbReference type="PANTHER" id="PTHR31859:SF1">
    <property type="entry name" value="TETRATRICOPEPTIDE REPEAT PROTEIN 39C"/>
    <property type="match status" value="1"/>
</dbReference>
<feature type="compositionally biased region" description="Low complexity" evidence="5">
    <location>
        <begin position="184"/>
        <end position="193"/>
    </location>
</feature>
<dbReference type="EMBL" id="CDHN01000005">
    <property type="protein sequence ID" value="CEJ92699.1"/>
    <property type="molecule type" value="Genomic_DNA"/>
</dbReference>
<evidence type="ECO:0000256" key="3">
    <source>
        <dbReference type="ARBA" id="ARBA00019539"/>
    </source>
</evidence>
<reference evidence="6 7" key="1">
    <citation type="journal article" date="2015" name="Genome Announc.">
        <title>Draft Genome Sequence and Gene Annotation of the Entomopathogenic Fungus Verticillium hemipterigenum.</title>
        <authorList>
            <person name="Horn F."/>
            <person name="Habel A."/>
            <person name="Scharf D.H."/>
            <person name="Dworschak J."/>
            <person name="Brakhage A.A."/>
            <person name="Guthke R."/>
            <person name="Hertweck C."/>
            <person name="Linde J."/>
        </authorList>
    </citation>
    <scope>NUCLEOTIDE SEQUENCE [LARGE SCALE GENOMIC DNA]</scope>
</reference>
<gene>
    <name evidence="6" type="ORF">VHEMI08333</name>
</gene>
<comment type="function">
    <text evidence="4">Inclusion body (IB) resident protein that interacts strongly with lipid droplet (LD) proteins. Involved in LD-mediated IB clearing after protein folding stress, probably by enabling access to the IBs of an LD-stored soluble sterol derivative that acts as a chaperone in inclusion clearing.</text>
</comment>
<feature type="compositionally biased region" description="Basic and acidic residues" evidence="5">
    <location>
        <begin position="10"/>
        <end position="28"/>
    </location>
</feature>
<name>A0A0A1TD70_9HYPO</name>
<feature type="region of interest" description="Disordered" evidence="5">
    <location>
        <begin position="174"/>
        <end position="226"/>
    </location>
</feature>
<evidence type="ECO:0000256" key="2">
    <source>
        <dbReference type="ARBA" id="ARBA00018424"/>
    </source>
</evidence>
<feature type="compositionally biased region" description="Basic and acidic residues" evidence="5">
    <location>
        <begin position="174"/>
        <end position="183"/>
    </location>
</feature>
<feature type="region of interest" description="Disordered" evidence="5">
    <location>
        <begin position="1"/>
        <end position="28"/>
    </location>
</feature>
<dbReference type="InterPro" id="IPR019412">
    <property type="entry name" value="IML2/TPR_39"/>
</dbReference>
<organism evidence="6 7">
    <name type="scientific">[Torrubiella] hemipterigena</name>
    <dbReference type="NCBI Taxonomy" id="1531966"/>
    <lineage>
        <taxon>Eukaryota</taxon>
        <taxon>Fungi</taxon>
        <taxon>Dikarya</taxon>
        <taxon>Ascomycota</taxon>
        <taxon>Pezizomycotina</taxon>
        <taxon>Sordariomycetes</taxon>
        <taxon>Hypocreomycetidae</taxon>
        <taxon>Hypocreales</taxon>
        <taxon>Clavicipitaceae</taxon>
        <taxon>Clavicipitaceae incertae sedis</taxon>
        <taxon>'Torrubiella' clade</taxon>
    </lineage>
</organism>
<dbReference type="HOGENOM" id="CLU_014926_1_0_1"/>
<dbReference type="GO" id="GO:0005634">
    <property type="term" value="C:nucleus"/>
    <property type="evidence" value="ECO:0007669"/>
    <property type="project" value="TreeGrafter"/>
</dbReference>
<dbReference type="OrthoDB" id="2154985at2759"/>
<dbReference type="AlphaFoldDB" id="A0A0A1TD70"/>
<protein>
    <recommendedName>
        <fullName evidence="2">Inclusion body clearance protein IML2</fullName>
    </recommendedName>
    <alternativeName>
        <fullName evidence="3">Inclusion body clearance protein iml2</fullName>
    </alternativeName>
</protein>
<comment type="subunit">
    <text evidence="1">Interacts with lipid droplet proteins.</text>
</comment>
<evidence type="ECO:0000256" key="5">
    <source>
        <dbReference type="SAM" id="MobiDB-lite"/>
    </source>
</evidence>
<dbReference type="Pfam" id="PF10300">
    <property type="entry name" value="Iml2-TPR_39"/>
    <property type="match status" value="1"/>
</dbReference>
<sequence length="672" mass="75610">MNRLFGGWGSKKDSGPVKSPEEEMKEEKDNLAHALGAAARIMDDDLDAAIKELAERDSAYHDMGAAVTFFMRSVLGLEKEAMADAANRLTEVENRAWHEMKRLQKRGKVAGGSDIYPPGTEMEIVVVQAQLMSAVVGVLHENLVEAMKGFLKLRKAFISLDAILAIEANETERRSKLVDKPKTEMATTNGTTETDSDGLIDTPEYTTAQTTPLRTSSDDDTKPTQTNLDTELQFDNPLDIFIHSASNMCFGMIMLMLSLLPPSFSKILAVVGFRGDRARGVKMLWNSSSHPNMNGAIAALMLLAYYNGLLGAVDISPAPKDYDESAETVGAPREKCIKLLEEMRTQFPKSRLWRVQESIMTANEGKVQQAIEILTSGEPAKMKQVAAVNNFELSLNRMMAQDWAKMRDDYLRCLELNDWSPAMYYFMAGCASLEMYRDAVVTGDETEAKLQKSKAEGYFEKAPSVIGKKRLMARQLPLETYLQHRIQRWQSRAKELGVDLADAIGLPPVLEMIYMWNGQKRMGEAEKLRALETMEWSRYTGDKQVLDKIQAEADEMAVWAICRASILKGLGRIDEARALLEEHVTSKDKALFKGQDKNDWVMPTAIYELATLSWMECSASDDVEIRKEKAEACRELLNKAKAWEAYTLDARMGMRIQSSLETLDWFWKRMGW</sequence>